<keyword evidence="3 8" id="KW-0170">Cobalt</keyword>
<evidence type="ECO:0000256" key="1">
    <source>
        <dbReference type="ARBA" id="ARBA00022628"/>
    </source>
</evidence>
<evidence type="ECO:0000256" key="7">
    <source>
        <dbReference type="ARBA" id="ARBA00069181"/>
    </source>
</evidence>
<dbReference type="STRING" id="1197717.BED41_04130"/>
<evidence type="ECO:0000313" key="10">
    <source>
        <dbReference type="Proteomes" id="UP000093044"/>
    </source>
</evidence>
<dbReference type="RefSeq" id="WP_066743377.1">
    <property type="nucleotide sequence ID" value="NZ_CP016757.1"/>
</dbReference>
<comment type="function">
    <text evidence="8">Catalyzes the deamination of various vicinal amino-alcohols to oxo compounds. Allows this organism to utilize ethanolamine as the sole source of nitrogen and carbon in the presence of external vitamin B12.</text>
</comment>
<comment type="subunit">
    <text evidence="8">The basic unit is a heterodimer which dimerizes to form tetramers. The heterotetramers trimerize; 6 large subunits form a core ring with 6 small subunits projecting outwards.</text>
</comment>
<comment type="caution">
    <text evidence="8">Lacks conserved residue(s) required for the propagation of feature annotation.</text>
</comment>
<reference evidence="9" key="1">
    <citation type="submission" date="2016-08" db="EMBL/GenBank/DDBJ databases">
        <title>Complete genome of Cloacibacillus porcorum.</title>
        <authorList>
            <person name="Looft T."/>
            <person name="Bayles D.O."/>
            <person name="Alt D.P."/>
        </authorList>
    </citation>
    <scope>NUCLEOTIDE SEQUENCE [LARGE SCALE GENOMIC DNA]</scope>
    <source>
        <strain evidence="9">CL-84</strain>
    </source>
</reference>
<dbReference type="FunFam" id="3.40.50.11240:FF:000001">
    <property type="entry name" value="Ethanolamine ammonia-lyase light chain"/>
    <property type="match status" value="1"/>
</dbReference>
<evidence type="ECO:0000256" key="8">
    <source>
        <dbReference type="HAMAP-Rule" id="MF_00601"/>
    </source>
</evidence>
<keyword evidence="2 8" id="KW-0456">Lyase</keyword>
<dbReference type="EC" id="4.3.1.7" evidence="6 8"/>
<sequence>MVDQNALKAIIEQVLTEMNIGNAAAAASPSAAEAVKAGETPAAPAAEGVVKVDDGFIPDVSEIDIRKQYLVENPVNGEAYYDLKQYAPARLGIGKAGARYKTLPVLEFRAAHSAAQDAVFSQMDLEFVEKLDLFVVRTMCTSKDEYLTRPDLGRKLNPEGVAMIKEKCKKNPTVQIFVSDGLSSAAVVANIPDLLPALMQGLQSYGIDVGTPFFVEYGRVGVEDEITELTGATVTCDLVGERPGLITAESMSAYITYKGTVGMPEARRTVISNIHKDGTPPVEAGAHIAEVIKIMLEKKASGTDLKL</sequence>
<keyword evidence="10" id="KW-1185">Reference proteome</keyword>
<dbReference type="UniPathway" id="UPA00560"/>
<feature type="binding site" evidence="8">
    <location>
        <position position="241"/>
    </location>
    <ligand>
        <name>adenosylcob(III)alamin</name>
        <dbReference type="ChEBI" id="CHEBI:18408"/>
    </ligand>
</feature>
<organism evidence="9 10">
    <name type="scientific">Cloacibacillus porcorum</name>
    <dbReference type="NCBI Taxonomy" id="1197717"/>
    <lineage>
        <taxon>Bacteria</taxon>
        <taxon>Thermotogati</taxon>
        <taxon>Synergistota</taxon>
        <taxon>Synergistia</taxon>
        <taxon>Synergistales</taxon>
        <taxon>Synergistaceae</taxon>
        <taxon>Cloacibacillus</taxon>
    </lineage>
</organism>
<dbReference type="InterPro" id="IPR042255">
    <property type="entry name" value="EutC_N"/>
</dbReference>
<dbReference type="PANTHER" id="PTHR39330:SF1">
    <property type="entry name" value="ETHANOLAMINE AMMONIA-LYASE SMALL SUBUNIT"/>
    <property type="match status" value="1"/>
</dbReference>
<feature type="binding site" evidence="8">
    <location>
        <position position="220"/>
    </location>
    <ligand>
        <name>adenosylcob(III)alamin</name>
        <dbReference type="ChEBI" id="CHEBI:18408"/>
    </ligand>
</feature>
<dbReference type="Proteomes" id="UP000093044">
    <property type="component" value="Chromosome"/>
</dbReference>
<gene>
    <name evidence="8" type="primary">eutC</name>
    <name evidence="9" type="ORF">BED41_04130</name>
</gene>
<evidence type="ECO:0000313" key="9">
    <source>
        <dbReference type="EMBL" id="ANZ44347.1"/>
    </source>
</evidence>
<dbReference type="Gene3D" id="3.40.50.11240">
    <property type="entry name" value="Ethanolamine ammonia-lyase light chain (EutC)"/>
    <property type="match status" value="1"/>
</dbReference>
<dbReference type="OrthoDB" id="114248at2"/>
<dbReference type="Gene3D" id="1.10.30.40">
    <property type="entry name" value="Ethanolamine ammonia-lyase light chain (EutC), N-terminal domain"/>
    <property type="match status" value="1"/>
</dbReference>
<comment type="subcellular location">
    <subcellularLocation>
        <location evidence="8">Bacterial microcompartment</location>
    </subcellularLocation>
</comment>
<dbReference type="InterPro" id="IPR009246">
    <property type="entry name" value="EutC"/>
</dbReference>
<dbReference type="GO" id="GO:0046336">
    <property type="term" value="P:ethanolamine catabolic process"/>
    <property type="evidence" value="ECO:0007669"/>
    <property type="project" value="UniProtKB-UniRule"/>
</dbReference>
<dbReference type="GeneID" id="83057042"/>
<dbReference type="PANTHER" id="PTHR39330">
    <property type="entry name" value="ETHANOLAMINE AMMONIA-LYASE LIGHT CHAIN"/>
    <property type="match status" value="1"/>
</dbReference>
<protein>
    <recommendedName>
        <fullName evidence="7 8">Ethanolamine ammonia-lyase small subunit</fullName>
        <shortName evidence="8">EAL small subunit</shortName>
        <ecNumber evidence="6 8">4.3.1.7</ecNumber>
    </recommendedName>
</protein>
<evidence type="ECO:0000256" key="3">
    <source>
        <dbReference type="ARBA" id="ARBA00023285"/>
    </source>
</evidence>
<evidence type="ECO:0000256" key="6">
    <source>
        <dbReference type="ARBA" id="ARBA00067005"/>
    </source>
</evidence>
<proteinExistence type="inferred from homology"/>
<dbReference type="GO" id="GO:0008851">
    <property type="term" value="F:ethanolamine ammonia-lyase activity"/>
    <property type="evidence" value="ECO:0007669"/>
    <property type="project" value="UniProtKB-UniRule"/>
</dbReference>
<comment type="cofactor">
    <cofactor evidence="8">
        <name>adenosylcob(III)alamin</name>
        <dbReference type="ChEBI" id="CHEBI:18408"/>
    </cofactor>
    <text evidence="8">Binds between the large and small subunits.</text>
</comment>
<dbReference type="InterPro" id="IPR042251">
    <property type="entry name" value="EutC_C"/>
</dbReference>
<comment type="similarity">
    <text evidence="8">Belongs to the EutC family.</text>
</comment>
<dbReference type="GO" id="GO:0009350">
    <property type="term" value="C:ethanolamine ammonia-lyase complex"/>
    <property type="evidence" value="ECO:0007669"/>
    <property type="project" value="UniProtKB-UniRule"/>
</dbReference>
<dbReference type="GO" id="GO:0031471">
    <property type="term" value="C:ethanolamine degradation polyhedral organelle"/>
    <property type="evidence" value="ECO:0007669"/>
    <property type="project" value="UniProtKB-UniRule"/>
</dbReference>
<comment type="pathway">
    <text evidence="8">Amine and polyamine degradation; ethanolamine degradation.</text>
</comment>
<keyword evidence="1 8" id="KW-0846">Cobalamin</keyword>
<dbReference type="KEGG" id="cpor:BED41_04130"/>
<dbReference type="HAMAP" id="MF_00601">
    <property type="entry name" value="EutC"/>
    <property type="match status" value="1"/>
</dbReference>
<dbReference type="Pfam" id="PF05985">
    <property type="entry name" value="EutC"/>
    <property type="match status" value="1"/>
</dbReference>
<dbReference type="EMBL" id="CP016757">
    <property type="protein sequence ID" value="ANZ44347.1"/>
    <property type="molecule type" value="Genomic_DNA"/>
</dbReference>
<dbReference type="NCBIfam" id="NF003971">
    <property type="entry name" value="PRK05465.1"/>
    <property type="match status" value="1"/>
</dbReference>
<evidence type="ECO:0000256" key="4">
    <source>
        <dbReference type="ARBA" id="ARBA00024446"/>
    </source>
</evidence>
<dbReference type="GO" id="GO:0031419">
    <property type="term" value="F:cobalamin binding"/>
    <property type="evidence" value="ECO:0007669"/>
    <property type="project" value="UniProtKB-UniRule"/>
</dbReference>
<dbReference type="GO" id="GO:0006520">
    <property type="term" value="P:amino acid metabolic process"/>
    <property type="evidence" value="ECO:0007669"/>
    <property type="project" value="InterPro"/>
</dbReference>
<dbReference type="AlphaFoldDB" id="A0A1B2I328"/>
<comment type="catalytic activity">
    <reaction evidence="5 8">
        <text>ethanolamine = acetaldehyde + NH4(+)</text>
        <dbReference type="Rhea" id="RHEA:15313"/>
        <dbReference type="ChEBI" id="CHEBI:15343"/>
        <dbReference type="ChEBI" id="CHEBI:28938"/>
        <dbReference type="ChEBI" id="CHEBI:57603"/>
        <dbReference type="EC" id="4.3.1.7"/>
    </reaction>
</comment>
<evidence type="ECO:0000256" key="2">
    <source>
        <dbReference type="ARBA" id="ARBA00023239"/>
    </source>
</evidence>
<name>A0A1B2I328_9BACT</name>
<evidence type="ECO:0000256" key="5">
    <source>
        <dbReference type="ARBA" id="ARBA00052081"/>
    </source>
</evidence>
<accession>A0A1B2I328</accession>
<keyword evidence="4 8" id="KW-1283">Bacterial microcompartment</keyword>